<dbReference type="SFLD" id="SFLDS00003">
    <property type="entry name" value="Haloacid_Dehalogenase"/>
    <property type="match status" value="1"/>
</dbReference>
<dbReference type="GO" id="GO:0006281">
    <property type="term" value="P:DNA repair"/>
    <property type="evidence" value="ECO:0007669"/>
    <property type="project" value="TreeGrafter"/>
</dbReference>
<protein>
    <recommendedName>
        <fullName evidence="4">phosphoglycolate phosphatase</fullName>
        <ecNumber evidence="4">3.1.3.18</ecNumber>
    </recommendedName>
</protein>
<dbReference type="Proteomes" id="UP000253940">
    <property type="component" value="Chromosome"/>
</dbReference>
<evidence type="ECO:0000256" key="3">
    <source>
        <dbReference type="ARBA" id="ARBA00006171"/>
    </source>
</evidence>
<dbReference type="InterPro" id="IPR041492">
    <property type="entry name" value="HAD_2"/>
</dbReference>
<dbReference type="OrthoDB" id="9782449at2"/>
<dbReference type="EC" id="3.1.3.18" evidence="4"/>
<dbReference type="EMBL" id="CP031222">
    <property type="protein sequence ID" value="AXI03189.1"/>
    <property type="molecule type" value="Genomic_DNA"/>
</dbReference>
<dbReference type="InterPro" id="IPR050155">
    <property type="entry name" value="HAD-like_hydrolase_sf"/>
</dbReference>
<evidence type="ECO:0000313" key="5">
    <source>
        <dbReference type="EMBL" id="AXI03189.1"/>
    </source>
</evidence>
<comment type="similarity">
    <text evidence="3">Belongs to the HAD-like hydrolase superfamily. CbbY/CbbZ/Gph/YieH family.</text>
</comment>
<dbReference type="GO" id="GO:0008967">
    <property type="term" value="F:phosphoglycolate phosphatase activity"/>
    <property type="evidence" value="ECO:0007669"/>
    <property type="project" value="UniProtKB-EC"/>
</dbReference>
<dbReference type="InterPro" id="IPR023198">
    <property type="entry name" value="PGP-like_dom2"/>
</dbReference>
<keyword evidence="5" id="KW-0378">Hydrolase</keyword>
<organism evidence="5 6">
    <name type="scientific">Aquirhabdus parva</name>
    <dbReference type="NCBI Taxonomy" id="2283318"/>
    <lineage>
        <taxon>Bacteria</taxon>
        <taxon>Pseudomonadati</taxon>
        <taxon>Pseudomonadota</taxon>
        <taxon>Gammaproteobacteria</taxon>
        <taxon>Moraxellales</taxon>
        <taxon>Moraxellaceae</taxon>
        <taxon>Aquirhabdus</taxon>
    </lineage>
</organism>
<dbReference type="InterPro" id="IPR023214">
    <property type="entry name" value="HAD_sf"/>
</dbReference>
<dbReference type="KEGG" id="mbah:HYN46_10280"/>
<dbReference type="PANTHER" id="PTHR43434">
    <property type="entry name" value="PHOSPHOGLYCOLATE PHOSPHATASE"/>
    <property type="match status" value="1"/>
</dbReference>
<evidence type="ECO:0000256" key="4">
    <source>
        <dbReference type="ARBA" id="ARBA00013078"/>
    </source>
</evidence>
<dbReference type="InterPro" id="IPR036412">
    <property type="entry name" value="HAD-like_sf"/>
</dbReference>
<dbReference type="AlphaFoldDB" id="A0A345P7D0"/>
<dbReference type="PANTHER" id="PTHR43434:SF1">
    <property type="entry name" value="PHOSPHOGLYCOLATE PHOSPHATASE"/>
    <property type="match status" value="1"/>
</dbReference>
<dbReference type="SFLD" id="SFLDG01129">
    <property type="entry name" value="C1.5:_HAD__Beta-PGM__Phosphata"/>
    <property type="match status" value="1"/>
</dbReference>
<sequence>MMRLEQVEHVMRSYDFYVFDCDGVILRSNQIKSDAFASALQGEPEQLVAEFVEYHKANGGVSRYQKFAHYYNHMRADQSSDTDTTILTQQAIDRYATIVRDALSSCEMISGVLAFIQKLHAQGLPCAVNSGGDELELHHVFHVRGLDQYFEHIFGSPSTKHNNMERLKSAGFMKGSGVMFGDSQSDFVAAQSFALDFVYVQEESEWKDGAAVSAAHGYQIVPNFRSFSL</sequence>
<comment type="catalytic activity">
    <reaction evidence="1">
        <text>2-phosphoglycolate + H2O = glycolate + phosphate</text>
        <dbReference type="Rhea" id="RHEA:14369"/>
        <dbReference type="ChEBI" id="CHEBI:15377"/>
        <dbReference type="ChEBI" id="CHEBI:29805"/>
        <dbReference type="ChEBI" id="CHEBI:43474"/>
        <dbReference type="ChEBI" id="CHEBI:58033"/>
        <dbReference type="EC" id="3.1.3.18"/>
    </reaction>
</comment>
<name>A0A345P7D0_9GAMM</name>
<keyword evidence="6" id="KW-1185">Reference proteome</keyword>
<gene>
    <name evidence="5" type="ORF">HYN46_10280</name>
</gene>
<dbReference type="Gene3D" id="3.40.50.1000">
    <property type="entry name" value="HAD superfamily/HAD-like"/>
    <property type="match status" value="1"/>
</dbReference>
<dbReference type="GO" id="GO:0005829">
    <property type="term" value="C:cytosol"/>
    <property type="evidence" value="ECO:0007669"/>
    <property type="project" value="TreeGrafter"/>
</dbReference>
<dbReference type="SUPFAM" id="SSF56784">
    <property type="entry name" value="HAD-like"/>
    <property type="match status" value="1"/>
</dbReference>
<evidence type="ECO:0000256" key="1">
    <source>
        <dbReference type="ARBA" id="ARBA00000830"/>
    </source>
</evidence>
<proteinExistence type="inferred from homology"/>
<dbReference type="Gene3D" id="1.10.150.240">
    <property type="entry name" value="Putative phosphatase, domain 2"/>
    <property type="match status" value="1"/>
</dbReference>
<dbReference type="Pfam" id="PF13419">
    <property type="entry name" value="HAD_2"/>
    <property type="match status" value="1"/>
</dbReference>
<dbReference type="CDD" id="cd01427">
    <property type="entry name" value="HAD_like"/>
    <property type="match status" value="1"/>
</dbReference>
<evidence type="ECO:0000256" key="2">
    <source>
        <dbReference type="ARBA" id="ARBA00004818"/>
    </source>
</evidence>
<evidence type="ECO:0000313" key="6">
    <source>
        <dbReference type="Proteomes" id="UP000253940"/>
    </source>
</evidence>
<reference evidence="5 6" key="1">
    <citation type="submission" date="2018-07" db="EMBL/GenBank/DDBJ databases">
        <title>Genome sequencing of Moraxellaceae gen. HYN0046.</title>
        <authorList>
            <person name="Kim M."/>
            <person name="Yi H."/>
        </authorList>
    </citation>
    <scope>NUCLEOTIDE SEQUENCE [LARGE SCALE GENOMIC DNA]</scope>
    <source>
        <strain evidence="5 6">HYN0046</strain>
    </source>
</reference>
<comment type="pathway">
    <text evidence="2">Organic acid metabolism; glycolate biosynthesis; glycolate from 2-phosphoglycolate: step 1/1.</text>
</comment>
<accession>A0A345P7D0</accession>